<dbReference type="Gene3D" id="3.90.70.10">
    <property type="entry name" value="Cysteine proteinases"/>
    <property type="match status" value="1"/>
</dbReference>
<feature type="compositionally biased region" description="Polar residues" evidence="2">
    <location>
        <begin position="517"/>
        <end position="526"/>
    </location>
</feature>
<dbReference type="GO" id="GO:0005634">
    <property type="term" value="C:nucleus"/>
    <property type="evidence" value="ECO:0007669"/>
    <property type="project" value="TreeGrafter"/>
</dbReference>
<dbReference type="AlphaFoldDB" id="A0AAN9U2Q6"/>
<evidence type="ECO:0000259" key="3">
    <source>
        <dbReference type="PROSITE" id="PS50235"/>
    </source>
</evidence>
<keyword evidence="1" id="KW-0645">Protease</keyword>
<dbReference type="InterPro" id="IPR018200">
    <property type="entry name" value="USP_CS"/>
</dbReference>
<dbReference type="GO" id="GO:0004843">
    <property type="term" value="F:cysteine-type deubiquitinase activity"/>
    <property type="evidence" value="ECO:0007669"/>
    <property type="project" value="UniProtKB-UniRule"/>
</dbReference>
<dbReference type="PROSITE" id="PS50235">
    <property type="entry name" value="USP_3"/>
    <property type="match status" value="1"/>
</dbReference>
<dbReference type="Proteomes" id="UP001320245">
    <property type="component" value="Unassembled WGS sequence"/>
</dbReference>
<gene>
    <name evidence="4" type="ORF">SLS53_006527</name>
</gene>
<evidence type="ECO:0000313" key="5">
    <source>
        <dbReference type="Proteomes" id="UP001320245"/>
    </source>
</evidence>
<sequence length="658" mass="72790">MPEKPLTVAAYAAGASLAAVTLIYVFAPTYFLDSEPVGSNGSTNFLAGGNRKKGVVGLANPANDCFINSVLQALAGLGDLRVYLIREMHRRSIDEDWIYTQAVPEDFKEYANGNSETTKIEPAWKVEGQQRGLVTQGLKEMLDQLNERPIYKKTISAMPLVQCMEKAFRQRISRQQQDAQEFLQVIAERLCDEYHAGHRARRYARWKVGIEEANGETGDVDGEAVEERLAKLASPELSANGAQRPAPTIQTKGVIISVDDDDDEEGFPMEGKTESQIECLTCGFKPRPTESRFCTLTLSVPYDTTSTTLNACFDGMFKTEYIEDYKCEKCRLVHAQGVLKAELRKSISEELKAEASAAIEKLQRAIDRDPEHAPEDVVLPDSKYAPRCRIARHTRVIHFPKILAIHLNRSIYASQTSLKNSAKVAFPERLPLGGLLFRRQYKLLGVVTHKGSHYSGHYESFRRQNVYPPYSNSSTFQPSGVYSKTASPMSTPRMPPMMRLSEDGSPLALTPDVLSPASASAQSLDSTLLRKAHRQSSPTLSGNGGTGSKAGPTSAPREKDPDTSSLKSIAHSARSTLSKMSPSKHGSGSSRSGTPAPDGTASPLIAPTETTKSSKKRKTENRWWRISDEKIKEANTREVLSMQREVYLLFYELDRDES</sequence>
<evidence type="ECO:0000313" key="4">
    <source>
        <dbReference type="EMBL" id="KAK7737454.1"/>
    </source>
</evidence>
<feature type="compositionally biased region" description="Polar residues" evidence="2">
    <location>
        <begin position="472"/>
        <end position="486"/>
    </location>
</feature>
<feature type="compositionally biased region" description="Polar residues" evidence="2">
    <location>
        <begin position="563"/>
        <end position="577"/>
    </location>
</feature>
<accession>A0AAN9U2Q6</accession>
<feature type="compositionally biased region" description="Low complexity" evidence="2">
    <location>
        <begin position="487"/>
        <end position="499"/>
    </location>
</feature>
<feature type="region of interest" description="Disordered" evidence="2">
    <location>
        <begin position="472"/>
        <end position="621"/>
    </location>
</feature>
<dbReference type="EMBL" id="JAJSPL020000029">
    <property type="protein sequence ID" value="KAK7737454.1"/>
    <property type="molecule type" value="Genomic_DNA"/>
</dbReference>
<feature type="domain" description="USP" evidence="3">
    <location>
        <begin position="56"/>
        <end position="654"/>
    </location>
</feature>
<dbReference type="PANTHER" id="PTHR24006:SF904">
    <property type="entry name" value="UBIQUITIN CARBOXYL-TERMINAL HYDROLASE 16"/>
    <property type="match status" value="1"/>
</dbReference>
<dbReference type="InterPro" id="IPR038765">
    <property type="entry name" value="Papain-like_cys_pep_sf"/>
</dbReference>
<dbReference type="CDD" id="cd02662">
    <property type="entry name" value="Peptidase_C19F"/>
    <property type="match status" value="1"/>
</dbReference>
<dbReference type="EC" id="3.4.19.12" evidence="1"/>
<keyword evidence="1" id="KW-0833">Ubl conjugation pathway</keyword>
<name>A0AAN9U2Q6_9PEZI</name>
<keyword evidence="5" id="KW-1185">Reference proteome</keyword>
<dbReference type="GO" id="GO:0005829">
    <property type="term" value="C:cytosol"/>
    <property type="evidence" value="ECO:0007669"/>
    <property type="project" value="TreeGrafter"/>
</dbReference>
<comment type="catalytic activity">
    <reaction evidence="1">
        <text>Thiol-dependent hydrolysis of ester, thioester, amide, peptide and isopeptide bonds formed by the C-terminal Gly of ubiquitin (a 76-residue protein attached to proteins as an intracellular targeting signal).</text>
        <dbReference type="EC" id="3.4.19.12"/>
    </reaction>
</comment>
<dbReference type="InterPro" id="IPR050164">
    <property type="entry name" value="Peptidase_C19"/>
</dbReference>
<comment type="similarity">
    <text evidence="1">Belongs to the peptidase C19 family.</text>
</comment>
<feature type="compositionally biased region" description="Low complexity" evidence="2">
    <location>
        <begin position="578"/>
        <end position="593"/>
    </location>
</feature>
<organism evidence="4 5">
    <name type="scientific">Cytospora paraplurivora</name>
    <dbReference type="NCBI Taxonomy" id="2898453"/>
    <lineage>
        <taxon>Eukaryota</taxon>
        <taxon>Fungi</taxon>
        <taxon>Dikarya</taxon>
        <taxon>Ascomycota</taxon>
        <taxon>Pezizomycotina</taxon>
        <taxon>Sordariomycetes</taxon>
        <taxon>Sordariomycetidae</taxon>
        <taxon>Diaporthales</taxon>
        <taxon>Cytosporaceae</taxon>
        <taxon>Cytospora</taxon>
    </lineage>
</organism>
<evidence type="ECO:0000256" key="2">
    <source>
        <dbReference type="SAM" id="MobiDB-lite"/>
    </source>
</evidence>
<dbReference type="InterPro" id="IPR028889">
    <property type="entry name" value="USP"/>
</dbReference>
<keyword evidence="1" id="KW-0788">Thiol protease</keyword>
<dbReference type="PROSITE" id="PS00972">
    <property type="entry name" value="USP_1"/>
    <property type="match status" value="1"/>
</dbReference>
<dbReference type="PROSITE" id="PS00973">
    <property type="entry name" value="USP_2"/>
    <property type="match status" value="1"/>
</dbReference>
<protein>
    <recommendedName>
        <fullName evidence="1">Ubiquitin carboxyl-terminal hydrolase</fullName>
        <ecNumber evidence="1">3.4.19.12</ecNumber>
    </recommendedName>
</protein>
<keyword evidence="1" id="KW-0378">Hydrolase</keyword>
<dbReference type="InterPro" id="IPR001394">
    <property type="entry name" value="Peptidase_C19_UCH"/>
</dbReference>
<comment type="caution">
    <text evidence="4">The sequence shown here is derived from an EMBL/GenBank/DDBJ whole genome shotgun (WGS) entry which is preliminary data.</text>
</comment>
<dbReference type="GO" id="GO:0016579">
    <property type="term" value="P:protein deubiquitination"/>
    <property type="evidence" value="ECO:0007669"/>
    <property type="project" value="InterPro"/>
</dbReference>
<dbReference type="GO" id="GO:0006508">
    <property type="term" value="P:proteolysis"/>
    <property type="evidence" value="ECO:0007669"/>
    <property type="project" value="UniProtKB-KW"/>
</dbReference>
<dbReference type="Pfam" id="PF00443">
    <property type="entry name" value="UCH"/>
    <property type="match status" value="1"/>
</dbReference>
<dbReference type="PANTHER" id="PTHR24006">
    <property type="entry name" value="UBIQUITIN CARBOXYL-TERMINAL HYDROLASE"/>
    <property type="match status" value="1"/>
</dbReference>
<evidence type="ECO:0000256" key="1">
    <source>
        <dbReference type="RuleBase" id="RU366025"/>
    </source>
</evidence>
<dbReference type="SUPFAM" id="SSF54001">
    <property type="entry name" value="Cysteine proteinases"/>
    <property type="match status" value="1"/>
</dbReference>
<proteinExistence type="inferred from homology"/>
<reference evidence="4 5" key="1">
    <citation type="journal article" date="2023" name="PLoS ONE">
        <title>Cytospora paraplurivora sp. nov. isolated from orchards with fruit tree decline syndrome in Ontario, Canada.</title>
        <authorList>
            <person name="Ilyukhin E."/>
            <person name="Nguyen H.D.T."/>
            <person name="Castle A.J."/>
            <person name="Ellouze W."/>
        </authorList>
    </citation>
    <scope>NUCLEOTIDE SEQUENCE [LARGE SCALE GENOMIC DNA]</scope>
    <source>
        <strain evidence="4 5">FDS-564</strain>
    </source>
</reference>